<dbReference type="Proteomes" id="UP000030661">
    <property type="component" value="Unassembled WGS sequence"/>
</dbReference>
<feature type="domain" description="Schlafen AlbA-2" evidence="1">
    <location>
        <begin position="14"/>
        <end position="128"/>
    </location>
</feature>
<sequence>MKKTEVLEILRNGENSGVEFKRDSIDNAALAKELVALSNAWGGYIFLGVDDQGIVVGLTRPNLEEWVMTTCRDKIRPEIIPYFEILQDVVPGKNIAIIKVERGWTVHHRWHNNHRTYYLRVGSESREASQEELGRLFQQRGAFRVETRSVSGSSLKDLDRERLEDYFGRVRAQEIPDYDDETSWRKLLVNTEMLSDESENYPCTIAGLLLFGKQPHRFLPQSAIEANAFSGVEKDYAAIERSTFRGPIVGLFRKKEYELTLVDPGLIEKALSFVRRNTIPSAKLLNGTVRVDIPCYPDDVIREAVVNAIVHRDYLLSATDIELMLYANRLEIISPGQLPNGVTVEKMKTGCRAARNQLLKDVLRDYGYMEHIGMGIPRKIIKGMKAHNGTEPELIAGEEEFLLRLSARSPE</sequence>
<dbReference type="GO" id="GO:0004386">
    <property type="term" value="F:helicase activity"/>
    <property type="evidence" value="ECO:0007669"/>
    <property type="project" value="UniProtKB-KW"/>
</dbReference>
<organism evidence="2 3">
    <name type="scientific">Vecturithrix granuli</name>
    <dbReference type="NCBI Taxonomy" id="1499967"/>
    <lineage>
        <taxon>Bacteria</taxon>
        <taxon>Candidatus Moduliflexota</taxon>
        <taxon>Candidatus Vecturitrichia</taxon>
        <taxon>Candidatus Vecturitrichales</taxon>
        <taxon>Candidatus Vecturitrichaceae</taxon>
        <taxon>Candidatus Vecturithrix</taxon>
    </lineage>
</organism>
<keyword evidence="2" id="KW-0547">Nucleotide-binding</keyword>
<evidence type="ECO:0000259" key="1">
    <source>
        <dbReference type="Pfam" id="PF04326"/>
    </source>
</evidence>
<evidence type="ECO:0000313" key="3">
    <source>
        <dbReference type="Proteomes" id="UP000030661"/>
    </source>
</evidence>
<keyword evidence="2" id="KW-0378">Hydrolase</keyword>
<dbReference type="Pfam" id="PF04326">
    <property type="entry name" value="SLFN_AlbA_2"/>
    <property type="match status" value="1"/>
</dbReference>
<dbReference type="Pfam" id="PF13749">
    <property type="entry name" value="HATPase_c_4"/>
    <property type="match status" value="1"/>
</dbReference>
<dbReference type="eggNOG" id="COG2865">
    <property type="taxonomic scope" value="Bacteria"/>
</dbReference>
<dbReference type="Gene3D" id="3.30.950.30">
    <property type="entry name" value="Schlafen, AAA domain"/>
    <property type="match status" value="1"/>
</dbReference>
<dbReference type="AlphaFoldDB" id="A0A081C6D0"/>
<name>A0A081C6D0_VECG1</name>
<dbReference type="EMBL" id="DF820472">
    <property type="protein sequence ID" value="GAK60135.1"/>
    <property type="molecule type" value="Genomic_DNA"/>
</dbReference>
<keyword evidence="2" id="KW-0347">Helicase</keyword>
<accession>A0A081C6D0</accession>
<dbReference type="InterPro" id="IPR007421">
    <property type="entry name" value="Schlafen_AlbA_2_dom"/>
</dbReference>
<dbReference type="Gene3D" id="3.30.565.60">
    <property type="match status" value="1"/>
</dbReference>
<keyword evidence="3" id="KW-1185">Reference proteome</keyword>
<dbReference type="InterPro" id="IPR038461">
    <property type="entry name" value="Schlafen_AlbA_2_dom_sf"/>
</dbReference>
<dbReference type="HOGENOM" id="CLU_024970_3_3_0"/>
<evidence type="ECO:0000313" key="2">
    <source>
        <dbReference type="EMBL" id="GAK60135.1"/>
    </source>
</evidence>
<proteinExistence type="predicted"/>
<dbReference type="PANTHER" id="PTHR30595:SF6">
    <property type="entry name" value="SCHLAFEN ALBA-2 DOMAIN-CONTAINING PROTEIN"/>
    <property type="match status" value="1"/>
</dbReference>
<reference evidence="2 3" key="1">
    <citation type="journal article" date="2015" name="PeerJ">
        <title>First genomic representation of candidate bacterial phylum KSB3 points to enhanced environmental sensing as a trigger of wastewater bulking.</title>
        <authorList>
            <person name="Sekiguchi Y."/>
            <person name="Ohashi A."/>
            <person name="Parks D.H."/>
            <person name="Yamauchi T."/>
            <person name="Tyson G.W."/>
            <person name="Hugenholtz P."/>
        </authorList>
    </citation>
    <scope>NUCLEOTIDE SEQUENCE [LARGE SCALE GENOMIC DNA]</scope>
</reference>
<dbReference type="InterPro" id="IPR038475">
    <property type="entry name" value="RecG_C_sf"/>
</dbReference>
<dbReference type="PANTHER" id="PTHR30595">
    <property type="entry name" value="GLPR-RELATED TRANSCRIPTIONAL REPRESSOR"/>
    <property type="match status" value="1"/>
</dbReference>
<gene>
    <name evidence="2" type="ORF">U27_00026</name>
</gene>
<protein>
    <submittedName>
        <fullName evidence="2">ATP-dependent DNA helicase RecG domain protein</fullName>
    </submittedName>
</protein>
<dbReference type="STRING" id="1499967.U27_00026"/>
<keyword evidence="2" id="KW-0067">ATP-binding</keyword>